<organism evidence="1 2">
    <name type="scientific">Coraliomargarita algicola</name>
    <dbReference type="NCBI Taxonomy" id="3092156"/>
    <lineage>
        <taxon>Bacteria</taxon>
        <taxon>Pseudomonadati</taxon>
        <taxon>Verrucomicrobiota</taxon>
        <taxon>Opitutia</taxon>
        <taxon>Puniceicoccales</taxon>
        <taxon>Coraliomargaritaceae</taxon>
        <taxon>Coraliomargarita</taxon>
    </lineage>
</organism>
<dbReference type="SUPFAM" id="SSF55486">
    <property type="entry name" value="Metalloproteases ('zincins'), catalytic domain"/>
    <property type="match status" value="2"/>
</dbReference>
<evidence type="ECO:0000313" key="1">
    <source>
        <dbReference type="EMBL" id="WPJ97403.1"/>
    </source>
</evidence>
<dbReference type="RefSeq" id="WP_319834247.1">
    <property type="nucleotide sequence ID" value="NZ_CP138858.1"/>
</dbReference>
<sequence length="284" mass="29925">MFRSIPILTFCAASTAYPAINIVLDYGTTSSEDIESYGAAFSSAESFWESQLTGYRDTGLNAPTQVLVNVNLSEIDGAGGVLGSAGPTYGNFGGTFVETTEGDMTFDTVDIDSLVAAGIFDSVIRHELGHVLGLGTLWGLNGVYSSGTGQYTGAAALSAFQIEFDQAGASYIPVELDGGAGTANGHWNMGVDLGTYEEADSRDDPGDGIVYTSINNGLTLDNELMTGYLTGEAWLSNTTLQSFYDIGYEVALDIYGQAVPEPSAFAFILGVGAAFMVVRRRALY</sequence>
<dbReference type="EMBL" id="CP138858">
    <property type="protein sequence ID" value="WPJ97403.1"/>
    <property type="molecule type" value="Genomic_DNA"/>
</dbReference>
<dbReference type="Gene3D" id="3.90.132.10">
    <property type="entry name" value="Leishmanolysin , domain 2"/>
    <property type="match status" value="1"/>
</dbReference>
<accession>A0ABZ0RQM3</accession>
<keyword evidence="2" id="KW-1185">Reference proteome</keyword>
<evidence type="ECO:0000313" key="2">
    <source>
        <dbReference type="Proteomes" id="UP001324993"/>
    </source>
</evidence>
<proteinExistence type="predicted"/>
<reference evidence="1 2" key="1">
    <citation type="submission" date="2023-11" db="EMBL/GenBank/DDBJ databases">
        <title>Coraliomargarita sp. nov., isolated from marine algae.</title>
        <authorList>
            <person name="Lee J.K."/>
            <person name="Baek J.H."/>
            <person name="Kim J.M."/>
            <person name="Choi D.G."/>
            <person name="Jeon C.O."/>
        </authorList>
    </citation>
    <scope>NUCLEOTIDE SEQUENCE [LARGE SCALE GENOMIC DNA]</scope>
    <source>
        <strain evidence="1 2">J2-16</strain>
    </source>
</reference>
<dbReference type="Proteomes" id="UP001324993">
    <property type="component" value="Chromosome"/>
</dbReference>
<evidence type="ECO:0008006" key="3">
    <source>
        <dbReference type="Google" id="ProtNLM"/>
    </source>
</evidence>
<protein>
    <recommendedName>
        <fullName evidence="3">PEP-CTERM protein-sorting domain-containing protein</fullName>
    </recommendedName>
</protein>
<gene>
    <name evidence="1" type="ORF">SH580_06730</name>
</gene>
<name>A0ABZ0RQM3_9BACT</name>